<evidence type="ECO:0000313" key="1">
    <source>
        <dbReference type="EMBL" id="KAF7297012.1"/>
    </source>
</evidence>
<dbReference type="AlphaFoldDB" id="A0A8H6SER5"/>
<name>A0A8H6SER5_9AGAR</name>
<dbReference type="Proteomes" id="UP000636479">
    <property type="component" value="Unassembled WGS sequence"/>
</dbReference>
<dbReference type="InterPro" id="IPR032675">
    <property type="entry name" value="LRR_dom_sf"/>
</dbReference>
<evidence type="ECO:0000313" key="2">
    <source>
        <dbReference type="Proteomes" id="UP000636479"/>
    </source>
</evidence>
<reference evidence="1" key="1">
    <citation type="submission" date="2020-05" db="EMBL/GenBank/DDBJ databases">
        <title>Mycena genomes resolve the evolution of fungal bioluminescence.</title>
        <authorList>
            <person name="Tsai I.J."/>
        </authorList>
    </citation>
    <scope>NUCLEOTIDE SEQUENCE</scope>
    <source>
        <strain evidence="1">171206Taipei</strain>
    </source>
</reference>
<dbReference type="OrthoDB" id="2747524at2759"/>
<dbReference type="EMBL" id="JACAZF010000008">
    <property type="protein sequence ID" value="KAF7297012.1"/>
    <property type="molecule type" value="Genomic_DNA"/>
</dbReference>
<keyword evidence="2" id="KW-1185">Reference proteome</keyword>
<gene>
    <name evidence="1" type="ORF">MIND_00933500</name>
</gene>
<dbReference type="RefSeq" id="XP_037217371.1">
    <property type="nucleotide sequence ID" value="XM_037365959.1"/>
</dbReference>
<dbReference type="SUPFAM" id="SSF52047">
    <property type="entry name" value="RNI-like"/>
    <property type="match status" value="1"/>
</dbReference>
<sequence length="492" mass="55346">MEVPTLQTLPTEILHTILEELRLSANADSETVTSTEYSDFSRRCALSIATVSRRLRLATAPWTFSTVHNLNAGNRESSSSVPPTSLWRFVRALYVRDYSYVQERPIPVDNTLLGTLENMPVLTTVTLYLRRAVPPDFFYALGALTTLSALHIYQAQIDDGRLDRSLMRFESLQSLTLRIAGPTTVARAPDVDTNTEQQNIHQILLSIKWPRLATLTMTEHPPLQHLPLSVLLLRMPALSDLSLLFTPDAHHQAQRFPPFYLVSPTDSLPILDNLRSLAISNCAFEDPLLRKLPRSLTSLKLLALWDVLDPDFPPWPIDGLGFMREFRPPQARWALLFDQVGTLPALTTLYVTIGEFAPLASFVDAIAAFAPALHTLEIRFPAPDEPERLMMVDLTQGEPLFAALRTLPLRHLCLFTDYIYAGMHPGPPAHSAYQLLAELPGLETITYRFGGWYSRESDTVEFVWGRGMLGRPPPPRAIRHVDQHAFAPEYVP</sequence>
<dbReference type="GeneID" id="59348475"/>
<comment type="caution">
    <text evidence="1">The sequence shown here is derived from an EMBL/GenBank/DDBJ whole genome shotgun (WGS) entry which is preliminary data.</text>
</comment>
<accession>A0A8H6SER5</accession>
<dbReference type="Gene3D" id="3.80.10.10">
    <property type="entry name" value="Ribonuclease Inhibitor"/>
    <property type="match status" value="1"/>
</dbReference>
<protein>
    <submittedName>
        <fullName evidence="1">Uncharacterized protein</fullName>
    </submittedName>
</protein>
<proteinExistence type="predicted"/>
<organism evidence="1 2">
    <name type="scientific">Mycena indigotica</name>
    <dbReference type="NCBI Taxonomy" id="2126181"/>
    <lineage>
        <taxon>Eukaryota</taxon>
        <taxon>Fungi</taxon>
        <taxon>Dikarya</taxon>
        <taxon>Basidiomycota</taxon>
        <taxon>Agaricomycotina</taxon>
        <taxon>Agaricomycetes</taxon>
        <taxon>Agaricomycetidae</taxon>
        <taxon>Agaricales</taxon>
        <taxon>Marasmiineae</taxon>
        <taxon>Mycenaceae</taxon>
        <taxon>Mycena</taxon>
    </lineage>
</organism>